<keyword evidence="1" id="KW-0812">Transmembrane</keyword>
<keyword evidence="1" id="KW-0472">Membrane</keyword>
<dbReference type="AlphaFoldDB" id="A0A377Q0K2"/>
<dbReference type="Proteomes" id="UP000255269">
    <property type="component" value="Unassembled WGS sequence"/>
</dbReference>
<proteinExistence type="predicted"/>
<reference evidence="2 3" key="1">
    <citation type="submission" date="2018-06" db="EMBL/GenBank/DDBJ databases">
        <authorList>
            <consortium name="Pathogen Informatics"/>
            <person name="Doyle S."/>
        </authorList>
    </citation>
    <scope>NUCLEOTIDE SEQUENCE [LARGE SCALE GENOMIC DNA]</scope>
    <source>
        <strain evidence="2 3">NCTC13156</strain>
    </source>
</reference>
<organism evidence="2 3">
    <name type="scientific">Helicobacter pullorum</name>
    <dbReference type="NCBI Taxonomy" id="35818"/>
    <lineage>
        <taxon>Bacteria</taxon>
        <taxon>Pseudomonadati</taxon>
        <taxon>Campylobacterota</taxon>
        <taxon>Epsilonproteobacteria</taxon>
        <taxon>Campylobacterales</taxon>
        <taxon>Helicobacteraceae</taxon>
        <taxon>Helicobacter</taxon>
    </lineage>
</organism>
<sequence length="35" mass="4341">MTEFLLIMWPVVIYIAYKFVWLNINHIEKDDRSQN</sequence>
<evidence type="ECO:0000313" key="3">
    <source>
        <dbReference type="Proteomes" id="UP000255269"/>
    </source>
</evidence>
<keyword evidence="1" id="KW-1133">Transmembrane helix</keyword>
<name>A0A377Q0K2_9HELI</name>
<evidence type="ECO:0000313" key="2">
    <source>
        <dbReference type="EMBL" id="STQ88405.1"/>
    </source>
</evidence>
<dbReference type="EMBL" id="UGJF01000001">
    <property type="protein sequence ID" value="STQ88405.1"/>
    <property type="molecule type" value="Genomic_DNA"/>
</dbReference>
<accession>A0A377Q0K2</accession>
<gene>
    <name evidence="2" type="ORF">NCTC13156_01244</name>
</gene>
<evidence type="ECO:0000256" key="1">
    <source>
        <dbReference type="SAM" id="Phobius"/>
    </source>
</evidence>
<feature type="transmembrane region" description="Helical" evidence="1">
    <location>
        <begin position="6"/>
        <end position="24"/>
    </location>
</feature>
<protein>
    <submittedName>
        <fullName evidence="2">Uncharacterized protein</fullName>
    </submittedName>
</protein>